<dbReference type="InterPro" id="IPR000914">
    <property type="entry name" value="SBP_5_dom"/>
</dbReference>
<sequence>MGIIPERATRLPGAEFSLNPIGSGPFHFSSHIPNRELVMRRFEHYFGQKPLLKGIQFKFIKDGMIRTMELMKGTIELTQNDIPPRLVALIRNKPNTKLSSCPSNNYTYIGFNMNHPILKKAKVRQAIAYAINRQAIIDQVFQGTAIQATGLLNPDHWAYESDVVTYKYNLVRAQKLLDEAGFPDPD</sequence>
<dbReference type="EMBL" id="JBHPBY010000214">
    <property type="protein sequence ID" value="MFC1851680.1"/>
    <property type="molecule type" value="Genomic_DNA"/>
</dbReference>
<dbReference type="PANTHER" id="PTHR30290:SF9">
    <property type="entry name" value="OLIGOPEPTIDE-BINDING PROTEIN APPA"/>
    <property type="match status" value="1"/>
</dbReference>
<dbReference type="InterPro" id="IPR039424">
    <property type="entry name" value="SBP_5"/>
</dbReference>
<protein>
    <submittedName>
        <fullName evidence="5">ABC transporter substrate-binding protein</fullName>
    </submittedName>
</protein>
<feature type="domain" description="Solute-binding protein family 5" evidence="4">
    <location>
        <begin position="13"/>
        <end position="185"/>
    </location>
</feature>
<dbReference type="Gene3D" id="3.90.76.10">
    <property type="entry name" value="Dipeptide-binding Protein, Domain 1"/>
    <property type="match status" value="1"/>
</dbReference>
<keyword evidence="2" id="KW-0813">Transport</keyword>
<dbReference type="Proteomes" id="UP001594351">
    <property type="component" value="Unassembled WGS sequence"/>
</dbReference>
<dbReference type="Pfam" id="PF00496">
    <property type="entry name" value="SBP_bac_5"/>
    <property type="match status" value="1"/>
</dbReference>
<feature type="non-terminal residue" evidence="5">
    <location>
        <position position="186"/>
    </location>
</feature>
<keyword evidence="3" id="KW-0732">Signal</keyword>
<dbReference type="Gene3D" id="3.10.105.10">
    <property type="entry name" value="Dipeptide-binding Protein, Domain 3"/>
    <property type="match status" value="1"/>
</dbReference>
<dbReference type="CDD" id="cd00995">
    <property type="entry name" value="PBP2_NikA_DppA_OppA_like"/>
    <property type="match status" value="1"/>
</dbReference>
<keyword evidence="6" id="KW-1185">Reference proteome</keyword>
<dbReference type="Gene3D" id="3.40.190.10">
    <property type="entry name" value="Periplasmic binding protein-like II"/>
    <property type="match status" value="1"/>
</dbReference>
<evidence type="ECO:0000313" key="5">
    <source>
        <dbReference type="EMBL" id="MFC1851680.1"/>
    </source>
</evidence>
<evidence type="ECO:0000256" key="1">
    <source>
        <dbReference type="ARBA" id="ARBA00005695"/>
    </source>
</evidence>
<organism evidence="5 6">
    <name type="scientific">candidate division CSSED10-310 bacterium</name>
    <dbReference type="NCBI Taxonomy" id="2855610"/>
    <lineage>
        <taxon>Bacteria</taxon>
        <taxon>Bacteria division CSSED10-310</taxon>
    </lineage>
</organism>
<evidence type="ECO:0000256" key="2">
    <source>
        <dbReference type="ARBA" id="ARBA00022448"/>
    </source>
</evidence>
<reference evidence="5 6" key="1">
    <citation type="submission" date="2024-09" db="EMBL/GenBank/DDBJ databases">
        <title>Laminarin stimulates single cell rates of sulfate reduction while oxygen inhibits transcriptomic activity in coastal marine sediment.</title>
        <authorList>
            <person name="Lindsay M."/>
            <person name="Orcutt B."/>
            <person name="Emerson D."/>
            <person name="Stepanauskas R."/>
            <person name="D'Angelo T."/>
        </authorList>
    </citation>
    <scope>NUCLEOTIDE SEQUENCE [LARGE SCALE GENOMIC DNA]</scope>
    <source>
        <strain evidence="5">SAG AM-311-K15</strain>
    </source>
</reference>
<dbReference type="PANTHER" id="PTHR30290">
    <property type="entry name" value="PERIPLASMIC BINDING COMPONENT OF ABC TRANSPORTER"/>
    <property type="match status" value="1"/>
</dbReference>
<evidence type="ECO:0000313" key="6">
    <source>
        <dbReference type="Proteomes" id="UP001594351"/>
    </source>
</evidence>
<evidence type="ECO:0000256" key="3">
    <source>
        <dbReference type="ARBA" id="ARBA00022729"/>
    </source>
</evidence>
<accession>A0ABV6YZQ6</accession>
<comment type="caution">
    <text evidence="5">The sequence shown here is derived from an EMBL/GenBank/DDBJ whole genome shotgun (WGS) entry which is preliminary data.</text>
</comment>
<proteinExistence type="inferred from homology"/>
<evidence type="ECO:0000259" key="4">
    <source>
        <dbReference type="Pfam" id="PF00496"/>
    </source>
</evidence>
<dbReference type="SUPFAM" id="SSF53850">
    <property type="entry name" value="Periplasmic binding protein-like II"/>
    <property type="match status" value="1"/>
</dbReference>
<comment type="similarity">
    <text evidence="1">Belongs to the bacterial solute-binding protein 5 family.</text>
</comment>
<gene>
    <name evidence="5" type="ORF">ACFL27_15930</name>
</gene>
<name>A0ABV6YZQ6_UNCC1</name>